<accession>A0A931GZK8</accession>
<dbReference type="AlphaFoldDB" id="A0A931GZK8"/>
<dbReference type="EMBL" id="JADWYR010000002">
    <property type="protein sequence ID" value="MBG9378213.1"/>
    <property type="molecule type" value="Genomic_DNA"/>
</dbReference>
<sequence length="84" mass="9973">MNNHEITRFFDSKKLTAKDCVRIDFKKREPLYGFFIDAGDYEELKNKNLWRIVLKTNETIWQKTHSVDFAKIFNGTEITKLSVS</sequence>
<gene>
    <name evidence="1" type="ORF">I5907_18385</name>
</gene>
<comment type="caution">
    <text evidence="1">The sequence shown here is derived from an EMBL/GenBank/DDBJ whole genome shotgun (WGS) entry which is preliminary data.</text>
</comment>
<organism evidence="1 2">
    <name type="scientific">Panacibacter microcysteis</name>
    <dbReference type="NCBI Taxonomy" id="2793269"/>
    <lineage>
        <taxon>Bacteria</taxon>
        <taxon>Pseudomonadati</taxon>
        <taxon>Bacteroidota</taxon>
        <taxon>Chitinophagia</taxon>
        <taxon>Chitinophagales</taxon>
        <taxon>Chitinophagaceae</taxon>
        <taxon>Panacibacter</taxon>
    </lineage>
</organism>
<evidence type="ECO:0000313" key="1">
    <source>
        <dbReference type="EMBL" id="MBG9378213.1"/>
    </source>
</evidence>
<reference evidence="1" key="1">
    <citation type="submission" date="2020-11" db="EMBL/GenBank/DDBJ databases">
        <title>Bacterial whole genome sequence for Panacibacter sp. DH6.</title>
        <authorList>
            <person name="Le V."/>
            <person name="Ko S."/>
            <person name="Ahn C.-Y."/>
            <person name="Oh H.-M."/>
        </authorList>
    </citation>
    <scope>NUCLEOTIDE SEQUENCE</scope>
    <source>
        <strain evidence="1">DH6</strain>
    </source>
</reference>
<proteinExistence type="predicted"/>
<dbReference type="RefSeq" id="WP_196992256.1">
    <property type="nucleotide sequence ID" value="NZ_JADWYR010000002.1"/>
</dbReference>
<evidence type="ECO:0000313" key="2">
    <source>
        <dbReference type="Proteomes" id="UP000628448"/>
    </source>
</evidence>
<name>A0A931GZK8_9BACT</name>
<protein>
    <submittedName>
        <fullName evidence="1">Short-chain dehydrogenase</fullName>
    </submittedName>
</protein>
<dbReference type="Proteomes" id="UP000628448">
    <property type="component" value="Unassembled WGS sequence"/>
</dbReference>
<keyword evidence="2" id="KW-1185">Reference proteome</keyword>